<dbReference type="Proteomes" id="UP000663852">
    <property type="component" value="Unassembled WGS sequence"/>
</dbReference>
<dbReference type="EMBL" id="CAJNOJ010000304">
    <property type="protein sequence ID" value="CAF1384519.1"/>
    <property type="molecule type" value="Genomic_DNA"/>
</dbReference>
<name>A0A816CDI1_ADIRI</name>
<dbReference type="Proteomes" id="UP000663828">
    <property type="component" value="Unassembled WGS sequence"/>
</dbReference>
<organism evidence="4 5">
    <name type="scientific">Adineta ricciae</name>
    <name type="common">Rotifer</name>
    <dbReference type="NCBI Taxonomy" id="249248"/>
    <lineage>
        <taxon>Eukaryota</taxon>
        <taxon>Metazoa</taxon>
        <taxon>Spiralia</taxon>
        <taxon>Gnathifera</taxon>
        <taxon>Rotifera</taxon>
        <taxon>Eurotatoria</taxon>
        <taxon>Bdelloidea</taxon>
        <taxon>Adinetida</taxon>
        <taxon>Adinetidae</taxon>
        <taxon>Adineta</taxon>
    </lineage>
</organism>
<dbReference type="Pfam" id="PF20736">
    <property type="entry name" value="Glyco_hydro127M"/>
    <property type="match status" value="1"/>
</dbReference>
<keyword evidence="5" id="KW-1185">Reference proteome</keyword>
<dbReference type="InterPro" id="IPR049046">
    <property type="entry name" value="Beta-AFase-like_GH127_middle"/>
</dbReference>
<evidence type="ECO:0000313" key="5">
    <source>
        <dbReference type="Proteomes" id="UP000663828"/>
    </source>
</evidence>
<gene>
    <name evidence="3" type="ORF">EDS130_LOCUS35121</name>
    <name evidence="4" type="ORF">XAT740_LOCUS50540</name>
</gene>
<dbReference type="AlphaFoldDB" id="A0A816CDI1"/>
<comment type="caution">
    <text evidence="4">The sequence shown here is derived from an EMBL/GenBank/DDBJ whole genome shotgun (WGS) entry which is preliminary data.</text>
</comment>
<proteinExistence type="predicted"/>
<protein>
    <submittedName>
        <fullName evidence="4">Uncharacterized protein</fullName>
    </submittedName>
</protein>
<feature type="domain" description="Non-reducing end beta-L-arabinofuranosidase-like GH127 catalytic" evidence="1">
    <location>
        <begin position="87"/>
        <end position="394"/>
    </location>
</feature>
<dbReference type="InterPro" id="IPR008928">
    <property type="entry name" value="6-hairpin_glycosidase_sf"/>
</dbReference>
<evidence type="ECO:0000259" key="2">
    <source>
        <dbReference type="Pfam" id="PF20736"/>
    </source>
</evidence>
<dbReference type="PANTHER" id="PTHR31151">
    <property type="entry name" value="PROLINE-TRNA LIGASE (DUF1680)"/>
    <property type="match status" value="1"/>
</dbReference>
<sequence>MSIEVVQRVQVPSGAISTTHYVQNRAPLQPVPFQKLPPGAVKADGWLLGQLKLQINGLNGKLYEISDFLVYDNCGWIDPTKVAWEEMPYWLRGFAELAFVTGDADTLSIANRWMDGVLRTQQSDGWFGPNYMRTSLDGVPDLWPAMLFSNIFRSLYECTNDARVIPFLLNWFQFVAKAPDDSFTRGWGATRWAENIDNIIWLYNRTSNTDWLLNLMHRIHKVSVDWVHATPTLHNVNFAQGFREPAFYSLVANPPDPTLVQATYQRYEDLVNQYGQFPSGGVAGDEICRPNHTDPRQGLETCGFAEFMHSFHMLMRVTGDGYWIDRCELIGFNSFPATLDPFVARGTHYITCPNSIQLDDVKKTVFYDDWFPLLAYKPGFHQYRCCAHNYGIGWPYYTEEAWLATYDGGLCASLYTACQVTALVGENTGTKITIIEQTNYPYEENIQFRLQLPTSVQFKLYLRIPNWCDKAPTVSINGQVVFDRKTPDNGSFIIINRLWSNNDVVLLTLPLDLTIKTWVQNKNSVSIHYGPLTFSLAIDEQYNRIGGTNEWPEYEVIAKSNWNYGLLLSSRDQWKLNRTKKTNYTENIFTQENIPMNIQVRARRIPQWTKDQENVVGILPQSPVESKEIDETVTLIPMGAARLRITAFPSIAQ</sequence>
<dbReference type="GO" id="GO:0005975">
    <property type="term" value="P:carbohydrate metabolic process"/>
    <property type="evidence" value="ECO:0007669"/>
    <property type="project" value="InterPro"/>
</dbReference>
<dbReference type="InterPro" id="IPR012878">
    <property type="entry name" value="Beta-AFase-like_GH127_cat"/>
</dbReference>
<accession>A0A816CDI1</accession>
<evidence type="ECO:0000313" key="4">
    <source>
        <dbReference type="EMBL" id="CAF1623212.1"/>
    </source>
</evidence>
<dbReference type="OrthoDB" id="5358475at2759"/>
<feature type="domain" description="Non-reducing end beta-L-arabinofuranosidase-like GH127 middle" evidence="2">
    <location>
        <begin position="411"/>
        <end position="511"/>
    </location>
</feature>
<reference evidence="4" key="1">
    <citation type="submission" date="2021-02" db="EMBL/GenBank/DDBJ databases">
        <authorList>
            <person name="Nowell W R."/>
        </authorList>
    </citation>
    <scope>NUCLEOTIDE SEQUENCE</scope>
</reference>
<dbReference type="Pfam" id="PF07944">
    <property type="entry name" value="Beta-AFase-like_GH127_cat"/>
    <property type="match status" value="1"/>
</dbReference>
<evidence type="ECO:0000259" key="1">
    <source>
        <dbReference type="Pfam" id="PF07944"/>
    </source>
</evidence>
<dbReference type="SUPFAM" id="SSF48208">
    <property type="entry name" value="Six-hairpin glycosidases"/>
    <property type="match status" value="1"/>
</dbReference>
<evidence type="ECO:0000313" key="3">
    <source>
        <dbReference type="EMBL" id="CAF1384519.1"/>
    </source>
</evidence>
<dbReference type="PANTHER" id="PTHR31151:SF0">
    <property type="entry name" value="PROLINE-TRNA LIGASE (DUF1680)"/>
    <property type="match status" value="1"/>
</dbReference>
<dbReference type="EMBL" id="CAJNOR010007781">
    <property type="protein sequence ID" value="CAF1623212.1"/>
    <property type="molecule type" value="Genomic_DNA"/>
</dbReference>